<sequence length="57" mass="6653">MPFISIVEIAYFLVKNGIEVRSVIESTLSDPKVEVIENILEDLYFAIRSEPRKYDDF</sequence>
<evidence type="ECO:0000313" key="1">
    <source>
        <dbReference type="EMBL" id="AGE71904.1"/>
    </source>
</evidence>
<dbReference type="PATRIC" id="fig|1028566.6.peg.1942"/>
<dbReference type="Proteomes" id="UP000011281">
    <property type="component" value="Chromosome"/>
</dbReference>
<gene>
    <name evidence="1" type="ORF">SacN8_09735</name>
</gene>
<protein>
    <submittedName>
        <fullName evidence="1">Uncharacterized protein</fullName>
    </submittedName>
</protein>
<reference evidence="1 2" key="1">
    <citation type="journal article" date="2012" name="ISME J.">
        <title>Genomic evidence of rapid, global-scale gene flow in a Sulfolobus species.</title>
        <authorList>
            <person name="Mao D."/>
            <person name="Grogan D."/>
        </authorList>
    </citation>
    <scope>NUCLEOTIDE SEQUENCE [LARGE SCALE GENOMIC DNA]</scope>
    <source>
        <strain evidence="1 2">N8</strain>
    </source>
</reference>
<name>M1IXC4_9CREN</name>
<organism evidence="2">
    <name type="scientific">Sulfolobus acidocaldarius N8</name>
    <dbReference type="NCBI Taxonomy" id="1028566"/>
    <lineage>
        <taxon>Archaea</taxon>
        <taxon>Thermoproteota</taxon>
        <taxon>Thermoprotei</taxon>
        <taxon>Sulfolobales</taxon>
        <taxon>Sulfolobaceae</taxon>
        <taxon>Sulfolobus</taxon>
    </lineage>
</organism>
<evidence type="ECO:0000313" key="2">
    <source>
        <dbReference type="Proteomes" id="UP000011281"/>
    </source>
</evidence>
<proteinExistence type="predicted"/>
<dbReference type="EMBL" id="CP002817">
    <property type="protein sequence ID" value="AGE71904.1"/>
    <property type="molecule type" value="Genomic_DNA"/>
</dbReference>
<dbReference type="HOGENOM" id="CLU_2985837_0_0_2"/>
<dbReference type="KEGG" id="sacn:SacN8_09735"/>
<dbReference type="AlphaFoldDB" id="M1IXC4"/>
<accession>M1IXC4</accession>